<comment type="caution">
    <text evidence="1">The sequence shown here is derived from an EMBL/GenBank/DDBJ whole genome shotgun (WGS) entry which is preliminary data.</text>
</comment>
<dbReference type="EMBL" id="BAAAGU010000054">
    <property type="protein sequence ID" value="GAA0662297.1"/>
    <property type="molecule type" value="Genomic_DNA"/>
</dbReference>
<evidence type="ECO:0000313" key="1">
    <source>
        <dbReference type="EMBL" id="GAA0662297.1"/>
    </source>
</evidence>
<organism evidence="1 2">
    <name type="scientific">Streptomyces thermocarboxydovorans</name>
    <dbReference type="NCBI Taxonomy" id="59298"/>
    <lineage>
        <taxon>Bacteria</taxon>
        <taxon>Bacillati</taxon>
        <taxon>Actinomycetota</taxon>
        <taxon>Actinomycetes</taxon>
        <taxon>Kitasatosporales</taxon>
        <taxon>Streptomycetaceae</taxon>
        <taxon>Streptomyces</taxon>
    </lineage>
</organism>
<dbReference type="Proteomes" id="UP001500724">
    <property type="component" value="Unassembled WGS sequence"/>
</dbReference>
<name>A0ABN1HPY6_9ACTN</name>
<protein>
    <submittedName>
        <fullName evidence="1">Uncharacterized protein</fullName>
    </submittedName>
</protein>
<reference evidence="1 2" key="1">
    <citation type="journal article" date="2019" name="Int. J. Syst. Evol. Microbiol.">
        <title>The Global Catalogue of Microorganisms (GCM) 10K type strain sequencing project: providing services to taxonomists for standard genome sequencing and annotation.</title>
        <authorList>
            <consortium name="The Broad Institute Genomics Platform"/>
            <consortium name="The Broad Institute Genome Sequencing Center for Infectious Disease"/>
            <person name="Wu L."/>
            <person name="Ma J."/>
        </authorList>
    </citation>
    <scope>NUCLEOTIDE SEQUENCE [LARGE SCALE GENOMIC DNA]</scope>
    <source>
        <strain evidence="1 2">JCM 10367</strain>
    </source>
</reference>
<sequence length="405" mass="41665">MEELRSEEKAEEGLVFTAGPFCGGDGEAEAVHESYEPVLGPVETVLEAQDLLVGLRPQRLEAAGGVESGRQPLGQPALRGGAVGLAVLLVAEQQLEQGAGPAQVAVVVTLAGADHGRGGEVAVAGGDLHDQLAAEQFAHERLEDEVGGEGGLRPVLHSGQPLHRLAHALPDRVALPRLDVRGAVEGGQFLLDVQVVESEVLGEAELVGAVDREGVVDHVGGGGPLDRHEHVHAQALFGVHPGVDVSLHEVRPGGRPLLVGVGLAGVGEVLLDLPHDVGVVAEDRLLPLLVRVAEAVPVAGALLGPVLRVAGGSVGEAVDPALEQVALRVRLDVEGDVLVHGGPHLLRLVVGERPAAGTGEDQCSRLGVGELRLGEAAFPLDQSVGLRGHAYGSSRRSGEVRFGTG</sequence>
<keyword evidence="2" id="KW-1185">Reference proteome</keyword>
<proteinExistence type="predicted"/>
<gene>
    <name evidence="1" type="ORF">GCM10009535_47400</name>
</gene>
<evidence type="ECO:0000313" key="2">
    <source>
        <dbReference type="Proteomes" id="UP001500724"/>
    </source>
</evidence>
<accession>A0ABN1HPY6</accession>